<dbReference type="EMBL" id="CP099547">
    <property type="protein sequence ID" value="USR78997.1"/>
    <property type="molecule type" value="Genomic_DNA"/>
</dbReference>
<evidence type="ECO:0000256" key="1">
    <source>
        <dbReference type="SAM" id="MobiDB-lite"/>
    </source>
</evidence>
<gene>
    <name evidence="3" type="ORF">NG665_06285</name>
</gene>
<feature type="transmembrane region" description="Helical" evidence="2">
    <location>
        <begin position="130"/>
        <end position="148"/>
    </location>
</feature>
<dbReference type="Proteomes" id="UP001056109">
    <property type="component" value="Chromosome"/>
</dbReference>
<dbReference type="RefSeq" id="WP_252672867.1">
    <property type="nucleotide sequence ID" value="NZ_CP099547.1"/>
</dbReference>
<feature type="transmembrane region" description="Helical" evidence="2">
    <location>
        <begin position="310"/>
        <end position="330"/>
    </location>
</feature>
<feature type="compositionally biased region" description="Pro residues" evidence="1">
    <location>
        <begin position="416"/>
        <end position="429"/>
    </location>
</feature>
<protein>
    <submittedName>
        <fullName evidence="3">DUF6350 family protein</fullName>
    </submittedName>
</protein>
<feature type="transmembrane region" description="Helical" evidence="2">
    <location>
        <begin position="12"/>
        <end position="36"/>
    </location>
</feature>
<feature type="transmembrane region" description="Helical" evidence="2">
    <location>
        <begin position="228"/>
        <end position="250"/>
    </location>
</feature>
<reference evidence="3" key="1">
    <citation type="submission" date="2022-06" db="EMBL/GenBank/DDBJ databases">
        <title>Complete Genome Sequence of Arcanobacterium pinnipediorum strain DSM 28752 isolated from a harbour seal.</title>
        <authorList>
            <person name="Borowiak M."/>
            <person name="Kreitlow A."/>
            <person name="Alssahen M."/>
            <person name="Malorny B."/>
            <person name="Laemmler C."/>
            <person name="Prenger-Berninghoff E."/>
            <person name="Siebert U."/>
            <person name="Ploetz M."/>
            <person name="Abdulmawjood A."/>
        </authorList>
    </citation>
    <scope>NUCLEOTIDE SEQUENCE</scope>
    <source>
        <strain evidence="3">DSM 28752</strain>
    </source>
</reference>
<feature type="transmembrane region" description="Helical" evidence="2">
    <location>
        <begin position="169"/>
        <end position="190"/>
    </location>
</feature>
<keyword evidence="2" id="KW-0812">Transmembrane</keyword>
<evidence type="ECO:0000313" key="4">
    <source>
        <dbReference type="Proteomes" id="UP001056109"/>
    </source>
</evidence>
<sequence length="453" mass="48322">MNTHIDLSRYWYIFRGGIAAPFFAWFGLFLLVMVFYTLNASAQMLGDIVWQDAAFFATGWWTSVFGGSVTIGETPVTLMPTLLTTLVVYASYQTWRSREISTWLEALAGALSWPAVVIVLGLVGRAPGDWWFAIIGSVLLAGLTAVWSGREKLLFTVPLWRYLAAAAPYIRWFGIGMIVLAGTTTIAMLLTHFSTIADVHSYYRTGVMGSIGLVILQLLYLPSLAVWFYSWLIGSGFAIGAGTNFSTLGVDAGPLPAIPVFGALPQPGTSMIWLFVAVIVVSLLFGVVLGRYVFRTEIALRDHMIRSASALAVCALGVSIISFIASGALGPGRMATTGPVPALTAGFTIVVIGIPVITGLFLIHPVVVRRMRVALGRDLVPSAENKEASTHPADQLNDVLPSHETSRASADGTPGAPDPTPGAPDPTPGAPDSASDMPDPAPTQLSTKEAHND</sequence>
<name>A0ABY5AG24_9ACTO</name>
<dbReference type="InterPro" id="IPR045931">
    <property type="entry name" value="DUF6350"/>
</dbReference>
<keyword evidence="2" id="KW-1133">Transmembrane helix</keyword>
<evidence type="ECO:0000313" key="3">
    <source>
        <dbReference type="EMBL" id="USR78997.1"/>
    </source>
</evidence>
<keyword evidence="2" id="KW-0472">Membrane</keyword>
<feature type="region of interest" description="Disordered" evidence="1">
    <location>
        <begin position="383"/>
        <end position="453"/>
    </location>
</feature>
<evidence type="ECO:0000256" key="2">
    <source>
        <dbReference type="SAM" id="Phobius"/>
    </source>
</evidence>
<feature type="transmembrane region" description="Helical" evidence="2">
    <location>
        <begin position="342"/>
        <end position="363"/>
    </location>
</feature>
<accession>A0ABY5AG24</accession>
<feature type="transmembrane region" description="Helical" evidence="2">
    <location>
        <begin position="104"/>
        <end position="124"/>
    </location>
</feature>
<feature type="transmembrane region" description="Helical" evidence="2">
    <location>
        <begin position="75"/>
        <end position="92"/>
    </location>
</feature>
<feature type="transmembrane region" description="Helical" evidence="2">
    <location>
        <begin position="270"/>
        <end position="289"/>
    </location>
</feature>
<proteinExistence type="predicted"/>
<feature type="transmembrane region" description="Helical" evidence="2">
    <location>
        <begin position="202"/>
        <end position="221"/>
    </location>
</feature>
<dbReference type="Pfam" id="PF19877">
    <property type="entry name" value="DUF6350"/>
    <property type="match status" value="1"/>
</dbReference>
<keyword evidence="4" id="KW-1185">Reference proteome</keyword>
<organism evidence="3 4">
    <name type="scientific">Arcanobacterium pinnipediorum</name>
    <dbReference type="NCBI Taxonomy" id="1503041"/>
    <lineage>
        <taxon>Bacteria</taxon>
        <taxon>Bacillati</taxon>
        <taxon>Actinomycetota</taxon>
        <taxon>Actinomycetes</taxon>
        <taxon>Actinomycetales</taxon>
        <taxon>Actinomycetaceae</taxon>
        <taxon>Arcanobacterium</taxon>
    </lineage>
</organism>